<organism evidence="5 6">
    <name type="scientific">Arthrobacter hankyongi</name>
    <dbReference type="NCBI Taxonomy" id="2904801"/>
    <lineage>
        <taxon>Bacteria</taxon>
        <taxon>Bacillati</taxon>
        <taxon>Actinomycetota</taxon>
        <taxon>Actinomycetes</taxon>
        <taxon>Micrococcales</taxon>
        <taxon>Micrococcaceae</taxon>
        <taxon>Arthrobacter</taxon>
    </lineage>
</organism>
<dbReference type="RefSeq" id="WP_237822008.1">
    <property type="nucleotide sequence ID" value="NZ_JAKLTQ010000010.1"/>
</dbReference>
<evidence type="ECO:0000256" key="2">
    <source>
        <dbReference type="ARBA" id="ARBA00005995"/>
    </source>
</evidence>
<comment type="caution">
    <text evidence="5">The sequence shown here is derived from an EMBL/GenBank/DDBJ whole genome shotgun (WGS) entry which is preliminary data.</text>
</comment>
<evidence type="ECO:0000313" key="5">
    <source>
        <dbReference type="EMBL" id="MCG2623069.1"/>
    </source>
</evidence>
<dbReference type="InterPro" id="IPR050703">
    <property type="entry name" value="Flavin_MAO"/>
</dbReference>
<evidence type="ECO:0000256" key="1">
    <source>
        <dbReference type="ARBA" id="ARBA00001974"/>
    </source>
</evidence>
<dbReference type="PANTHER" id="PTHR43563:SF1">
    <property type="entry name" value="AMINE OXIDASE [FLAVIN-CONTAINING] B"/>
    <property type="match status" value="1"/>
</dbReference>
<reference evidence="5" key="1">
    <citation type="submission" date="2022-01" db="EMBL/GenBank/DDBJ databases">
        <authorList>
            <person name="Jo J.-H."/>
            <person name="Im W.-T."/>
        </authorList>
    </citation>
    <scope>NUCLEOTIDE SEQUENCE</scope>
    <source>
        <strain evidence="5">I2-34</strain>
    </source>
</reference>
<feature type="domain" description="Amine oxidase" evidence="4">
    <location>
        <begin position="16"/>
        <end position="428"/>
    </location>
</feature>
<dbReference type="InterPro" id="IPR001613">
    <property type="entry name" value="Flavin_amine_oxidase"/>
</dbReference>
<dbReference type="PANTHER" id="PTHR43563">
    <property type="entry name" value="AMINE OXIDASE"/>
    <property type="match status" value="1"/>
</dbReference>
<proteinExistence type="inferred from homology"/>
<dbReference type="PRINTS" id="PR00757">
    <property type="entry name" value="AMINEOXDASEF"/>
</dbReference>
<keyword evidence="6" id="KW-1185">Reference proteome</keyword>
<evidence type="ECO:0000256" key="3">
    <source>
        <dbReference type="ARBA" id="ARBA00023002"/>
    </source>
</evidence>
<dbReference type="InterPro" id="IPR002937">
    <property type="entry name" value="Amino_oxidase"/>
</dbReference>
<protein>
    <submittedName>
        <fullName evidence="5">FAD-dependent oxidoreductase</fullName>
    </submittedName>
</protein>
<dbReference type="InterPro" id="IPR036188">
    <property type="entry name" value="FAD/NAD-bd_sf"/>
</dbReference>
<sequence>MHRKNEYDVIVVGAGFAGLTAARDLTAQGLRVLVLEGRDRLGGRTWYREFPGTDRRVEYGGTWVSLQDMHALAAEVRRYGVGIVDQPAPRSFIWDTGGTRRAHAPIPAGELGAAEQFLAELHRLMESTPGGAVVAGNDVSAGEVSVADWEPTKRLPAATREFVLAWAAMYGGCAPEEVSVLHYARMMAEFGNRATSLYDGLAQKFTHGTAELAEALWADSGAEIRLSTTVTAVVQNDGGVTVTTGAGTHSARRVVCTVPLNALSRIRFDPPLPAAKTAAAAVGHPCRSRKVWARTTGVPEGLFALGWGGPIQWLSNEYTLEDGTSLVVGFGYDGDELPLEDPARVQAAIRQFAPGAEVLACDGHDWEADPHSDGAWSVWGPGGVSAGHVHAFDDPHGLVYFASSDLARSWPGWIDGAIHSGSEQARKVAETLGADSREAITR</sequence>
<accession>A0ABS9L9D1</accession>
<gene>
    <name evidence="5" type="ORF">LVY72_14290</name>
</gene>
<comment type="cofactor">
    <cofactor evidence="1">
        <name>FAD</name>
        <dbReference type="ChEBI" id="CHEBI:57692"/>
    </cofactor>
</comment>
<evidence type="ECO:0000259" key="4">
    <source>
        <dbReference type="Pfam" id="PF01593"/>
    </source>
</evidence>
<dbReference type="EMBL" id="JAKLTQ010000010">
    <property type="protein sequence ID" value="MCG2623069.1"/>
    <property type="molecule type" value="Genomic_DNA"/>
</dbReference>
<dbReference type="SUPFAM" id="SSF51905">
    <property type="entry name" value="FAD/NAD(P)-binding domain"/>
    <property type="match status" value="1"/>
</dbReference>
<keyword evidence="3" id="KW-0560">Oxidoreductase</keyword>
<name>A0ABS9L9D1_9MICC</name>
<evidence type="ECO:0000313" key="6">
    <source>
        <dbReference type="Proteomes" id="UP001165368"/>
    </source>
</evidence>
<comment type="similarity">
    <text evidence="2">Belongs to the flavin monoamine oxidase family.</text>
</comment>
<dbReference type="Pfam" id="PF01593">
    <property type="entry name" value="Amino_oxidase"/>
    <property type="match status" value="1"/>
</dbReference>
<dbReference type="Gene3D" id="3.50.50.60">
    <property type="entry name" value="FAD/NAD(P)-binding domain"/>
    <property type="match status" value="1"/>
</dbReference>
<dbReference type="Proteomes" id="UP001165368">
    <property type="component" value="Unassembled WGS sequence"/>
</dbReference>